<gene>
    <name evidence="1" type="ORF">KC19_10G101300</name>
</gene>
<keyword evidence="2" id="KW-1185">Reference proteome</keyword>
<reference evidence="1" key="1">
    <citation type="submission" date="2020-06" db="EMBL/GenBank/DDBJ databases">
        <title>WGS assembly of Ceratodon purpureus strain R40.</title>
        <authorList>
            <person name="Carey S.B."/>
            <person name="Jenkins J."/>
            <person name="Shu S."/>
            <person name="Lovell J.T."/>
            <person name="Sreedasyam A."/>
            <person name="Maumus F."/>
            <person name="Tiley G.P."/>
            <person name="Fernandez-Pozo N."/>
            <person name="Barry K."/>
            <person name="Chen C."/>
            <person name="Wang M."/>
            <person name="Lipzen A."/>
            <person name="Daum C."/>
            <person name="Saski C.A."/>
            <person name="Payton A.C."/>
            <person name="Mcbreen J.C."/>
            <person name="Conrad R.E."/>
            <person name="Kollar L.M."/>
            <person name="Olsson S."/>
            <person name="Huttunen S."/>
            <person name="Landis J.B."/>
            <person name="Wickett N.J."/>
            <person name="Johnson M.G."/>
            <person name="Rensing S.A."/>
            <person name="Grimwood J."/>
            <person name="Schmutz J."/>
            <person name="Mcdaniel S.F."/>
        </authorList>
    </citation>
    <scope>NUCLEOTIDE SEQUENCE</scope>
    <source>
        <strain evidence="1">R40</strain>
    </source>
</reference>
<evidence type="ECO:0000313" key="1">
    <source>
        <dbReference type="EMBL" id="KAG0559398.1"/>
    </source>
</evidence>
<dbReference type="AlphaFoldDB" id="A0A8T0GNT1"/>
<dbReference type="OrthoDB" id="634154at2759"/>
<accession>A0A8T0GNT1</accession>
<protein>
    <recommendedName>
        <fullName evidence="3">Early nodulin-93-like</fullName>
    </recommendedName>
</protein>
<dbReference type="Proteomes" id="UP000822688">
    <property type="component" value="Chromosome 10"/>
</dbReference>
<evidence type="ECO:0000313" key="2">
    <source>
        <dbReference type="Proteomes" id="UP000822688"/>
    </source>
</evidence>
<dbReference type="Pfam" id="PF03386">
    <property type="entry name" value="ENOD93"/>
    <property type="match status" value="1"/>
</dbReference>
<comment type="caution">
    <text evidence="1">The sequence shown here is derived from an EMBL/GenBank/DDBJ whole genome shotgun (WGS) entry which is preliminary data.</text>
</comment>
<dbReference type="PANTHER" id="PTHR33605:SF3">
    <property type="entry name" value="EARLY NODULIN-LIKE PROTEIN"/>
    <property type="match status" value="1"/>
</dbReference>
<name>A0A8T0GNT1_CERPU</name>
<organism evidence="1 2">
    <name type="scientific">Ceratodon purpureus</name>
    <name type="common">Fire moss</name>
    <name type="synonym">Dicranum purpureum</name>
    <dbReference type="NCBI Taxonomy" id="3225"/>
    <lineage>
        <taxon>Eukaryota</taxon>
        <taxon>Viridiplantae</taxon>
        <taxon>Streptophyta</taxon>
        <taxon>Embryophyta</taxon>
        <taxon>Bryophyta</taxon>
        <taxon>Bryophytina</taxon>
        <taxon>Bryopsida</taxon>
        <taxon>Dicranidae</taxon>
        <taxon>Pseudoditrichales</taxon>
        <taxon>Ditrichaceae</taxon>
        <taxon>Ceratodon</taxon>
    </lineage>
</organism>
<sequence>MLVAELEMDCCMKMAAELRGWWRQKREDLALQQREPTKQSFMIPSPVEDKDVKLSIAEEKALRAQQCTDEGFKAGLKAALWACVFSTVPTLAAVRFVPWAKANINYTGQALIISSATISTYFVVTEQTMLECSRKGNIIAIEKSRAGAAS</sequence>
<dbReference type="InterPro" id="IPR005050">
    <property type="entry name" value="Enod93"/>
</dbReference>
<evidence type="ECO:0008006" key="3">
    <source>
        <dbReference type="Google" id="ProtNLM"/>
    </source>
</evidence>
<proteinExistence type="predicted"/>
<dbReference type="PANTHER" id="PTHR33605">
    <property type="entry name" value="EARLY NODULIN-93"/>
    <property type="match status" value="1"/>
</dbReference>
<dbReference type="EMBL" id="CM026431">
    <property type="protein sequence ID" value="KAG0559398.1"/>
    <property type="molecule type" value="Genomic_DNA"/>
</dbReference>